<dbReference type="EMBL" id="CP042469">
    <property type="protein sequence ID" value="QOX62595.1"/>
    <property type="molecule type" value="Genomic_DNA"/>
</dbReference>
<keyword evidence="2" id="KW-1185">Reference proteome</keyword>
<organism evidence="1 2">
    <name type="scientific">Anoxybacterium hadale</name>
    <dbReference type="NCBI Taxonomy" id="3408580"/>
    <lineage>
        <taxon>Bacteria</taxon>
        <taxon>Bacillati</taxon>
        <taxon>Bacillota</taxon>
        <taxon>Clostridia</taxon>
        <taxon>Peptostreptococcales</taxon>
        <taxon>Anaerovoracaceae</taxon>
        <taxon>Anoxybacterium</taxon>
    </lineage>
</organism>
<protein>
    <submittedName>
        <fullName evidence="1">Uncharacterized protein</fullName>
    </submittedName>
</protein>
<dbReference type="Proteomes" id="UP000594014">
    <property type="component" value="Chromosome"/>
</dbReference>
<gene>
    <name evidence="1" type="ORF">FRZ06_04160</name>
</gene>
<name>A0ACD1A8F2_9FIRM</name>
<reference evidence="1" key="1">
    <citation type="submission" date="2019-08" db="EMBL/GenBank/DDBJ databases">
        <title>Genome sequence of Clostridiales bacterium MT110.</title>
        <authorList>
            <person name="Cao J."/>
        </authorList>
    </citation>
    <scope>NUCLEOTIDE SEQUENCE</scope>
    <source>
        <strain evidence="1">MT110</strain>
    </source>
</reference>
<evidence type="ECO:0000313" key="2">
    <source>
        <dbReference type="Proteomes" id="UP000594014"/>
    </source>
</evidence>
<evidence type="ECO:0000313" key="1">
    <source>
        <dbReference type="EMBL" id="QOX62595.1"/>
    </source>
</evidence>
<sequence length="76" mass="8563">MNSYILDIEKQGLNSLFEEVFDLMTTGTITATKCKAVMCNIIDEDKDEPETELEVFVEGWLRTVNKHCCSDEGAKA</sequence>
<proteinExistence type="predicted"/>
<accession>A0ACD1A8F2</accession>